<reference evidence="1 2" key="1">
    <citation type="journal article" date="2016" name="Genome Biol. Evol.">
        <title>Divergent and convergent evolution of fungal pathogenicity.</title>
        <authorList>
            <person name="Shang Y."/>
            <person name="Xiao G."/>
            <person name="Zheng P."/>
            <person name="Cen K."/>
            <person name="Zhan S."/>
            <person name="Wang C."/>
        </authorList>
    </citation>
    <scope>NUCLEOTIDE SEQUENCE [LARGE SCALE GENOMIC DNA]</scope>
    <source>
        <strain evidence="1 2">RCEF 3172</strain>
    </source>
</reference>
<keyword evidence="2" id="KW-1185">Reference proteome</keyword>
<dbReference type="EMBL" id="AZHA01000045">
    <property type="protein sequence ID" value="OAA35084.1"/>
    <property type="molecule type" value="Genomic_DNA"/>
</dbReference>
<evidence type="ECO:0000313" key="2">
    <source>
        <dbReference type="Proteomes" id="UP000076863"/>
    </source>
</evidence>
<proteinExistence type="predicted"/>
<accession>A0A166WTK7</accession>
<dbReference type="AlphaFoldDB" id="A0A166WTK7"/>
<organism evidence="1 2">
    <name type="scientific">Beauveria brongniartii RCEF 3172</name>
    <dbReference type="NCBI Taxonomy" id="1081107"/>
    <lineage>
        <taxon>Eukaryota</taxon>
        <taxon>Fungi</taxon>
        <taxon>Dikarya</taxon>
        <taxon>Ascomycota</taxon>
        <taxon>Pezizomycotina</taxon>
        <taxon>Sordariomycetes</taxon>
        <taxon>Hypocreomycetidae</taxon>
        <taxon>Hypocreales</taxon>
        <taxon>Cordycipitaceae</taxon>
        <taxon>Beauveria</taxon>
        <taxon>Beauveria brongniartii</taxon>
    </lineage>
</organism>
<comment type="caution">
    <text evidence="1">The sequence shown here is derived from an EMBL/GenBank/DDBJ whole genome shotgun (WGS) entry which is preliminary data.</text>
</comment>
<sequence>MYTGKPLKIFTRLAHNRSGSTASDTTWQKPLVIFEGLKCKGLSDSDVDAASAMEKSLRKLGTRVHWQEDVDFLEKKQLVELFADQVGKHLPVIEPTTYIELEMACLVVCQRIPRVCSAEESAKFGGHLNLFYGYMKHCIDRYVHATLVY</sequence>
<gene>
    <name evidence="1" type="ORF">BBO_08872</name>
</gene>
<name>A0A166WTK7_9HYPO</name>
<protein>
    <submittedName>
        <fullName evidence="1">Uncharacterized protein</fullName>
    </submittedName>
</protein>
<dbReference type="Proteomes" id="UP000076863">
    <property type="component" value="Unassembled WGS sequence"/>
</dbReference>
<evidence type="ECO:0000313" key="1">
    <source>
        <dbReference type="EMBL" id="OAA35084.1"/>
    </source>
</evidence>